<evidence type="ECO:0000313" key="1">
    <source>
        <dbReference type="EMBL" id="MBA0574319.1"/>
    </source>
</evidence>
<dbReference type="EMBL" id="JABEZX010000013">
    <property type="protein sequence ID" value="MBA0574319.1"/>
    <property type="molecule type" value="Genomic_DNA"/>
</dbReference>
<name>A0A7J8NBL0_9ROSI</name>
<evidence type="ECO:0000313" key="2">
    <source>
        <dbReference type="Proteomes" id="UP000593572"/>
    </source>
</evidence>
<keyword evidence="2" id="KW-1185">Reference proteome</keyword>
<feature type="non-terminal residue" evidence="1">
    <location>
        <position position="37"/>
    </location>
</feature>
<organism evidence="1 2">
    <name type="scientific">Gossypium lobatum</name>
    <dbReference type="NCBI Taxonomy" id="34289"/>
    <lineage>
        <taxon>Eukaryota</taxon>
        <taxon>Viridiplantae</taxon>
        <taxon>Streptophyta</taxon>
        <taxon>Embryophyta</taxon>
        <taxon>Tracheophyta</taxon>
        <taxon>Spermatophyta</taxon>
        <taxon>Magnoliopsida</taxon>
        <taxon>eudicotyledons</taxon>
        <taxon>Gunneridae</taxon>
        <taxon>Pentapetalae</taxon>
        <taxon>rosids</taxon>
        <taxon>malvids</taxon>
        <taxon>Malvales</taxon>
        <taxon>Malvaceae</taxon>
        <taxon>Malvoideae</taxon>
        <taxon>Gossypium</taxon>
    </lineage>
</organism>
<protein>
    <submittedName>
        <fullName evidence="1">Uncharacterized protein</fullName>
    </submittedName>
</protein>
<accession>A0A7J8NBL0</accession>
<comment type="caution">
    <text evidence="1">The sequence shown here is derived from an EMBL/GenBank/DDBJ whole genome shotgun (WGS) entry which is preliminary data.</text>
</comment>
<gene>
    <name evidence="1" type="ORF">Golob_001534</name>
</gene>
<dbReference type="AlphaFoldDB" id="A0A7J8NBL0"/>
<dbReference type="Proteomes" id="UP000593572">
    <property type="component" value="Unassembled WGS sequence"/>
</dbReference>
<reference evidence="1 2" key="1">
    <citation type="journal article" date="2019" name="Genome Biol. Evol.">
        <title>Insights into the evolution of the New World diploid cottons (Gossypium, subgenus Houzingenia) based on genome sequencing.</title>
        <authorList>
            <person name="Grover C.E."/>
            <person name="Arick M.A. 2nd"/>
            <person name="Thrash A."/>
            <person name="Conover J.L."/>
            <person name="Sanders W.S."/>
            <person name="Peterson D.G."/>
            <person name="Frelichowski J.E."/>
            <person name="Scheffler J.A."/>
            <person name="Scheffler B.E."/>
            <person name="Wendel J.F."/>
        </authorList>
    </citation>
    <scope>NUCLEOTIDE SEQUENCE [LARGE SCALE GENOMIC DNA]</scope>
    <source>
        <strain evidence="1">157</strain>
        <tissue evidence="1">Leaf</tissue>
    </source>
</reference>
<proteinExistence type="predicted"/>
<sequence>MAVDSMVALGRNVPIGLRIYDVPHKMIEIEILQDNVD</sequence>